<protein>
    <submittedName>
        <fullName evidence="1">Uncharacterized protein</fullName>
    </submittedName>
</protein>
<proteinExistence type="predicted"/>
<comment type="caution">
    <text evidence="1">The sequence shown here is derived from an EMBL/GenBank/DDBJ whole genome shotgun (WGS) entry which is preliminary data.</text>
</comment>
<evidence type="ECO:0000313" key="1">
    <source>
        <dbReference type="EMBL" id="GGU71257.1"/>
    </source>
</evidence>
<evidence type="ECO:0000313" key="2">
    <source>
        <dbReference type="Proteomes" id="UP000649573"/>
    </source>
</evidence>
<keyword evidence="2" id="KW-1185">Reference proteome</keyword>
<dbReference type="EMBL" id="BMRE01000049">
    <property type="protein sequence ID" value="GGU71257.1"/>
    <property type="molecule type" value="Genomic_DNA"/>
</dbReference>
<accession>A0ABQ2V9F7</accession>
<gene>
    <name evidence="1" type="ORF">GCM10010178_73640</name>
</gene>
<dbReference type="Proteomes" id="UP000649573">
    <property type="component" value="Unassembled WGS sequence"/>
</dbReference>
<reference evidence="2" key="1">
    <citation type="journal article" date="2019" name="Int. J. Syst. Evol. Microbiol.">
        <title>The Global Catalogue of Microorganisms (GCM) 10K type strain sequencing project: providing services to taxonomists for standard genome sequencing and annotation.</title>
        <authorList>
            <consortium name="The Broad Institute Genomics Platform"/>
            <consortium name="The Broad Institute Genome Sequencing Center for Infectious Disease"/>
            <person name="Wu L."/>
            <person name="Ma J."/>
        </authorList>
    </citation>
    <scope>NUCLEOTIDE SEQUENCE [LARGE SCALE GENOMIC DNA]</scope>
    <source>
        <strain evidence="2">JCM 3296</strain>
    </source>
</reference>
<organism evidence="1 2">
    <name type="scientific">Lentzea flava</name>
    <dbReference type="NCBI Taxonomy" id="103732"/>
    <lineage>
        <taxon>Bacteria</taxon>
        <taxon>Bacillati</taxon>
        <taxon>Actinomycetota</taxon>
        <taxon>Actinomycetes</taxon>
        <taxon>Pseudonocardiales</taxon>
        <taxon>Pseudonocardiaceae</taxon>
        <taxon>Lentzea</taxon>
    </lineage>
</organism>
<sequence length="62" mass="6572">MVRPIRFCSDDVVSLRLLDPLLAGMGLFASTHRPLTVTVLSANPWATATVAAATTFPDLSVS</sequence>
<name>A0ABQ2V9F7_9PSEU</name>